<dbReference type="Pfam" id="PF07792">
    <property type="entry name" value="Afi1"/>
    <property type="match status" value="1"/>
</dbReference>
<dbReference type="PANTHER" id="PTHR28245">
    <property type="entry name" value="ARF3-INTERACTING PROTEIN 1"/>
    <property type="match status" value="1"/>
</dbReference>
<keyword evidence="3" id="KW-1185">Reference proteome</keyword>
<dbReference type="GeneID" id="19942582"/>
<gene>
    <name evidence="2" type="ORF">SDRG_01855</name>
</gene>
<dbReference type="eggNOG" id="ENOG502QQUZ">
    <property type="taxonomic scope" value="Eukaryota"/>
</dbReference>
<dbReference type="STRING" id="1156394.T0R355"/>
<dbReference type="InterPro" id="IPR052809">
    <property type="entry name" value="Actin_polarity_regulatory"/>
</dbReference>
<dbReference type="RefSeq" id="XP_008605629.1">
    <property type="nucleotide sequence ID" value="XM_008607407.1"/>
</dbReference>
<proteinExistence type="predicted"/>
<dbReference type="GO" id="GO:0005886">
    <property type="term" value="C:plasma membrane"/>
    <property type="evidence" value="ECO:0007669"/>
    <property type="project" value="TreeGrafter"/>
</dbReference>
<dbReference type="InParanoid" id="T0R355"/>
<protein>
    <recommendedName>
        <fullName evidence="1">UDENN domain-containing protein</fullName>
    </recommendedName>
</protein>
<organism evidence="2 3">
    <name type="scientific">Saprolegnia diclina (strain VS20)</name>
    <dbReference type="NCBI Taxonomy" id="1156394"/>
    <lineage>
        <taxon>Eukaryota</taxon>
        <taxon>Sar</taxon>
        <taxon>Stramenopiles</taxon>
        <taxon>Oomycota</taxon>
        <taxon>Saprolegniomycetes</taxon>
        <taxon>Saprolegniales</taxon>
        <taxon>Saprolegniaceae</taxon>
        <taxon>Saprolegnia</taxon>
    </lineage>
</organism>
<sequence length="559" mass="62353">MHDPWSVCSRVEILGGSHHPDTEPKRRTTAASMATTALYAEFDIDKGSTLRASYPAAIDALEATVHRPPEFFADMMLPEGVHNREEDYTVFFIHEPESVQYCLSVVKTQHDANVRRGARVKAVAISSSYQFCYAFKPLVVMAVDKLFALRLDAPEAATTEILQGLFDAINRVDVSGVTCLQRSPVEVRLLKRSMSAKPLSGDIRTSDESLVFKTQALWDGASVPLQIKLCSTHDQHEEGLLLDLIAKFGAETMTLYNAVLTGARIIMLGYTLPAGEVCNYVLSMSALLCPPLVGVLYRQFPYANLTDLAFLEVPGYIAGVTNPMFKGKKEWWDVLCDLSSGEILTNLPIEKDDADASDHDFILEVMDGIAAGFSEEWVRCMFEDYTRLNITDIVTGEAHFMDRDAQGRRTAINNRRITKWARTENYERFQAARAALAPTTPAFDVKARGVDLRRHLQVLLHERVLDDALVELMYADFVSFLHTEAELKELLSHLPRARGGLHVIAQGLFHASFSVQYNTIVLLKRCEAFPATATAVTSLNPFVAMTYARLHRCLVQPTV</sequence>
<name>T0R355_SAPDV</name>
<dbReference type="GO" id="GO:0051666">
    <property type="term" value="P:actin cortical patch localization"/>
    <property type="evidence" value="ECO:0007669"/>
    <property type="project" value="TreeGrafter"/>
</dbReference>
<feature type="domain" description="UDENN" evidence="1">
    <location>
        <begin position="35"/>
        <end position="457"/>
    </location>
</feature>
<dbReference type="PANTHER" id="PTHR28245:SF1">
    <property type="entry name" value="ARF3-INTERACTING PROTEIN 1"/>
    <property type="match status" value="1"/>
</dbReference>
<evidence type="ECO:0000259" key="1">
    <source>
        <dbReference type="PROSITE" id="PS50211"/>
    </source>
</evidence>
<dbReference type="EMBL" id="JH767135">
    <property type="protein sequence ID" value="EQC40785.1"/>
    <property type="molecule type" value="Genomic_DNA"/>
</dbReference>
<dbReference type="InterPro" id="IPR012860">
    <property type="entry name" value="Afi1_N"/>
</dbReference>
<dbReference type="Pfam" id="PF08616">
    <property type="entry name" value="SPA"/>
    <property type="match status" value="1"/>
</dbReference>
<evidence type="ECO:0000313" key="3">
    <source>
        <dbReference type="Proteomes" id="UP000030762"/>
    </source>
</evidence>
<accession>T0R355</accession>
<dbReference type="PROSITE" id="PS50211">
    <property type="entry name" value="DENN"/>
    <property type="match status" value="1"/>
</dbReference>
<evidence type="ECO:0000313" key="2">
    <source>
        <dbReference type="EMBL" id="EQC40785.1"/>
    </source>
</evidence>
<dbReference type="OrthoDB" id="66409at2759"/>
<dbReference type="InterPro" id="IPR037516">
    <property type="entry name" value="Tripartite_DENN"/>
</dbReference>
<reference evidence="2 3" key="1">
    <citation type="submission" date="2012-04" db="EMBL/GenBank/DDBJ databases">
        <title>The Genome Sequence of Saprolegnia declina VS20.</title>
        <authorList>
            <consortium name="The Broad Institute Genome Sequencing Platform"/>
            <person name="Russ C."/>
            <person name="Nusbaum C."/>
            <person name="Tyler B."/>
            <person name="van West P."/>
            <person name="Dieguez-Uribeondo J."/>
            <person name="de Bruijn I."/>
            <person name="Tripathy S."/>
            <person name="Jiang R."/>
            <person name="Young S.K."/>
            <person name="Zeng Q."/>
            <person name="Gargeya S."/>
            <person name="Fitzgerald M."/>
            <person name="Haas B."/>
            <person name="Abouelleil A."/>
            <person name="Alvarado L."/>
            <person name="Arachchi H.M."/>
            <person name="Berlin A."/>
            <person name="Chapman S.B."/>
            <person name="Goldberg J."/>
            <person name="Griggs A."/>
            <person name="Gujja S."/>
            <person name="Hansen M."/>
            <person name="Howarth C."/>
            <person name="Imamovic A."/>
            <person name="Larimer J."/>
            <person name="McCowen C."/>
            <person name="Montmayeur A."/>
            <person name="Murphy C."/>
            <person name="Neiman D."/>
            <person name="Pearson M."/>
            <person name="Priest M."/>
            <person name="Roberts A."/>
            <person name="Saif S."/>
            <person name="Shea T."/>
            <person name="Sisk P."/>
            <person name="Sykes S."/>
            <person name="Wortman J."/>
            <person name="Nusbaum C."/>
            <person name="Birren B."/>
        </authorList>
    </citation>
    <scope>NUCLEOTIDE SEQUENCE [LARGE SCALE GENOMIC DNA]</scope>
    <source>
        <strain evidence="2 3">VS20</strain>
    </source>
</reference>
<dbReference type="VEuPathDB" id="FungiDB:SDRG_01855"/>
<dbReference type="Proteomes" id="UP000030762">
    <property type="component" value="Unassembled WGS sequence"/>
</dbReference>
<dbReference type="AlphaFoldDB" id="T0R355"/>
<dbReference type="OMA" id="GRHFWAQ"/>